<protein>
    <submittedName>
        <fullName evidence="6">Choline-sulfatase</fullName>
    </submittedName>
</protein>
<evidence type="ECO:0000313" key="6">
    <source>
        <dbReference type="EMBL" id="KAF2690049.1"/>
    </source>
</evidence>
<comment type="similarity">
    <text evidence="1">Belongs to the sulfatase family.</text>
</comment>
<dbReference type="GO" id="GO:0004065">
    <property type="term" value="F:arylsulfatase activity"/>
    <property type="evidence" value="ECO:0007669"/>
    <property type="project" value="TreeGrafter"/>
</dbReference>
<dbReference type="CDD" id="cd16032">
    <property type="entry name" value="choline-sulfatase"/>
    <property type="match status" value="1"/>
</dbReference>
<feature type="region of interest" description="Disordered" evidence="3">
    <location>
        <begin position="25"/>
        <end position="55"/>
    </location>
</feature>
<organism evidence="6 7">
    <name type="scientific">Lentithecium fluviatile CBS 122367</name>
    <dbReference type="NCBI Taxonomy" id="1168545"/>
    <lineage>
        <taxon>Eukaryota</taxon>
        <taxon>Fungi</taxon>
        <taxon>Dikarya</taxon>
        <taxon>Ascomycota</taxon>
        <taxon>Pezizomycotina</taxon>
        <taxon>Dothideomycetes</taxon>
        <taxon>Pleosporomycetidae</taxon>
        <taxon>Pleosporales</taxon>
        <taxon>Massarineae</taxon>
        <taxon>Lentitheciaceae</taxon>
        <taxon>Lentithecium</taxon>
    </lineage>
</organism>
<sequence length="612" mass="68422">MPKTAGGEGSVSLEVHAPTAQNLSVNSISPSSVNGNGDAGAANGFSGRSGQSGRQLDGEQFVTSQTLLENARNFASNIAGTEAPKKPNILYIMADQMAAPLLKMNNPDSVIKTPNLDELAKTGVVFSSAYCNSPLCAPSRFTMCTGQLPSKIAGYDNASVLSSEIPTYAHYLRREGYETALAGKMHFIGKDQLHGFEHRLTSDIYPGDLGWTVNWDKPEERQEWYHNMSSVMQAGPCVRSNQLDYDEDVMYKSKQYLYDWVRSDPKTRRPFALTVSLTHPHDPYTMTQEYWDQYEGIDIPLPKINIAREDQDLHSQRLMKTVDLWNNPIPDEAAIRARRAYFGACTFVDNQIGELRKLLKNCHLDKDTIIVFSGDHGDMLGERGLWYKMSWFENSARVPMIINYPPKFAPKRVTESVSTMDLLPTFVDLAGGDASAILPIDGVSLYDYLVSDKPGLDEVFGEYMGEGTITPVMMIRRGAWKYTTSLADPPQLFNLVEDPQELNNLAASPKPEHAQVLSAFEGEARKKWDLQKIHQEVLMAQRRRRLCWGALQIGQKDVWDYQPPGTEKDKYIRSHLDLDELERRARYPVVDGLGRVNTAAATHHGVAGAYGE</sequence>
<evidence type="ECO:0000259" key="5">
    <source>
        <dbReference type="Pfam" id="PF12411"/>
    </source>
</evidence>
<reference evidence="6" key="1">
    <citation type="journal article" date="2020" name="Stud. Mycol.">
        <title>101 Dothideomycetes genomes: a test case for predicting lifestyles and emergence of pathogens.</title>
        <authorList>
            <person name="Haridas S."/>
            <person name="Albert R."/>
            <person name="Binder M."/>
            <person name="Bloem J."/>
            <person name="Labutti K."/>
            <person name="Salamov A."/>
            <person name="Andreopoulos B."/>
            <person name="Baker S."/>
            <person name="Barry K."/>
            <person name="Bills G."/>
            <person name="Bluhm B."/>
            <person name="Cannon C."/>
            <person name="Castanera R."/>
            <person name="Culley D."/>
            <person name="Daum C."/>
            <person name="Ezra D."/>
            <person name="Gonzalez J."/>
            <person name="Henrissat B."/>
            <person name="Kuo A."/>
            <person name="Liang C."/>
            <person name="Lipzen A."/>
            <person name="Lutzoni F."/>
            <person name="Magnuson J."/>
            <person name="Mondo S."/>
            <person name="Nolan M."/>
            <person name="Ohm R."/>
            <person name="Pangilinan J."/>
            <person name="Park H.-J."/>
            <person name="Ramirez L."/>
            <person name="Alfaro M."/>
            <person name="Sun H."/>
            <person name="Tritt A."/>
            <person name="Yoshinaga Y."/>
            <person name="Zwiers L.-H."/>
            <person name="Turgeon B."/>
            <person name="Goodwin S."/>
            <person name="Spatafora J."/>
            <person name="Crous P."/>
            <person name="Grigoriev I."/>
        </authorList>
    </citation>
    <scope>NUCLEOTIDE SEQUENCE</scope>
    <source>
        <strain evidence="6">CBS 122367</strain>
    </source>
</reference>
<dbReference type="InterPro" id="IPR000917">
    <property type="entry name" value="Sulfatase_N"/>
</dbReference>
<dbReference type="Pfam" id="PF00884">
    <property type="entry name" value="Sulfatase"/>
    <property type="match status" value="1"/>
</dbReference>
<dbReference type="Gene3D" id="3.40.720.10">
    <property type="entry name" value="Alkaline Phosphatase, subunit A"/>
    <property type="match status" value="1"/>
</dbReference>
<evidence type="ECO:0000259" key="4">
    <source>
        <dbReference type="Pfam" id="PF00884"/>
    </source>
</evidence>
<gene>
    <name evidence="6" type="ORF">K458DRAFT_328173</name>
</gene>
<evidence type="ECO:0000256" key="2">
    <source>
        <dbReference type="ARBA" id="ARBA00022801"/>
    </source>
</evidence>
<dbReference type="PROSITE" id="PS00149">
    <property type="entry name" value="SULFATASE_2"/>
    <property type="match status" value="1"/>
</dbReference>
<dbReference type="Proteomes" id="UP000799291">
    <property type="component" value="Unassembled WGS sequence"/>
</dbReference>
<keyword evidence="7" id="KW-1185">Reference proteome</keyword>
<dbReference type="InterPro" id="IPR017785">
    <property type="entry name" value="Choline-sulfatase"/>
</dbReference>
<dbReference type="AlphaFoldDB" id="A0A6G1JIT0"/>
<dbReference type="OrthoDB" id="96314at2759"/>
<evidence type="ECO:0000313" key="7">
    <source>
        <dbReference type="Proteomes" id="UP000799291"/>
    </source>
</evidence>
<dbReference type="GO" id="GO:0015024">
    <property type="term" value="F:glucuronate-2-sulfatase activity"/>
    <property type="evidence" value="ECO:0007669"/>
    <property type="project" value="TreeGrafter"/>
</dbReference>
<feature type="domain" description="Sulfatase N-terminal" evidence="4">
    <location>
        <begin position="87"/>
        <end position="431"/>
    </location>
</feature>
<proteinExistence type="inferred from homology"/>
<dbReference type="InterPro" id="IPR051849">
    <property type="entry name" value="GAG-degrading_sulfatase"/>
</dbReference>
<dbReference type="InterPro" id="IPR025863">
    <property type="entry name" value="Choline_sulf_C_dom"/>
</dbReference>
<dbReference type="InterPro" id="IPR024607">
    <property type="entry name" value="Sulfatase_CS"/>
</dbReference>
<dbReference type="SUPFAM" id="SSF53649">
    <property type="entry name" value="Alkaline phosphatase-like"/>
    <property type="match status" value="1"/>
</dbReference>
<dbReference type="PANTHER" id="PTHR46615:SF1">
    <property type="entry name" value="ARYLSULFATASE K"/>
    <property type="match status" value="1"/>
</dbReference>
<feature type="domain" description="Choline sulfatase enzyme C-terminal" evidence="5">
    <location>
        <begin position="535"/>
        <end position="587"/>
    </location>
</feature>
<evidence type="ECO:0000256" key="1">
    <source>
        <dbReference type="ARBA" id="ARBA00008779"/>
    </source>
</evidence>
<dbReference type="NCBIfam" id="TIGR03417">
    <property type="entry name" value="chol_sulfatase"/>
    <property type="match status" value="1"/>
</dbReference>
<evidence type="ECO:0000256" key="3">
    <source>
        <dbReference type="SAM" id="MobiDB-lite"/>
    </source>
</evidence>
<accession>A0A6G1JIT0</accession>
<feature type="compositionally biased region" description="Low complexity" evidence="3">
    <location>
        <begin position="31"/>
        <end position="55"/>
    </location>
</feature>
<dbReference type="FunFam" id="3.40.720.10:FF:000032">
    <property type="entry name" value="Choline sulfatase"/>
    <property type="match status" value="1"/>
</dbReference>
<name>A0A6G1JIT0_9PLEO</name>
<keyword evidence="2" id="KW-0378">Hydrolase</keyword>
<dbReference type="PANTHER" id="PTHR46615">
    <property type="entry name" value="ARYLSULFATASE K"/>
    <property type="match status" value="1"/>
</dbReference>
<dbReference type="EMBL" id="MU005571">
    <property type="protein sequence ID" value="KAF2690049.1"/>
    <property type="molecule type" value="Genomic_DNA"/>
</dbReference>
<dbReference type="Pfam" id="PF12411">
    <property type="entry name" value="Choline_sulf_C"/>
    <property type="match status" value="1"/>
</dbReference>
<dbReference type="InterPro" id="IPR017850">
    <property type="entry name" value="Alkaline_phosphatase_core_sf"/>
</dbReference>